<sequence>MLKEGHKHLFGLHEVVLKNIDAYKQVSTITRTSFNPNGTKIISGYTKAINKTIQILDELVEDGFENMDVRDKEQVISRMKAVVANKQFGQEDIICSLACIQVCPKNLVNFKEVSTFCLTHFIFP</sequence>
<evidence type="ECO:0000313" key="1">
    <source>
        <dbReference type="EMBL" id="RZB57483.1"/>
    </source>
</evidence>
<dbReference type="EMBL" id="QZWG01000017">
    <property type="protein sequence ID" value="RZB57483.1"/>
    <property type="molecule type" value="Genomic_DNA"/>
</dbReference>
<dbReference type="AlphaFoldDB" id="A0A445G8G3"/>
<reference evidence="1 2" key="1">
    <citation type="submission" date="2018-09" db="EMBL/GenBank/DDBJ databases">
        <title>A high-quality reference genome of wild soybean provides a powerful tool to mine soybean genomes.</title>
        <authorList>
            <person name="Xie M."/>
            <person name="Chung C.Y.L."/>
            <person name="Li M.-W."/>
            <person name="Wong F.-L."/>
            <person name="Chan T.-F."/>
            <person name="Lam H.-M."/>
        </authorList>
    </citation>
    <scope>NUCLEOTIDE SEQUENCE [LARGE SCALE GENOMIC DNA]</scope>
    <source>
        <strain evidence="2">cv. W05</strain>
        <tissue evidence="1">Hypocotyl of etiolated seedlings</tissue>
    </source>
</reference>
<accession>A0A445G8G3</accession>
<dbReference type="Proteomes" id="UP000289340">
    <property type="component" value="Chromosome 17"/>
</dbReference>
<gene>
    <name evidence="1" type="ORF">D0Y65_046241</name>
</gene>
<keyword evidence="2" id="KW-1185">Reference proteome</keyword>
<name>A0A445G8G3_GLYSO</name>
<organism evidence="1 2">
    <name type="scientific">Glycine soja</name>
    <name type="common">Wild soybean</name>
    <dbReference type="NCBI Taxonomy" id="3848"/>
    <lineage>
        <taxon>Eukaryota</taxon>
        <taxon>Viridiplantae</taxon>
        <taxon>Streptophyta</taxon>
        <taxon>Embryophyta</taxon>
        <taxon>Tracheophyta</taxon>
        <taxon>Spermatophyta</taxon>
        <taxon>Magnoliopsida</taxon>
        <taxon>eudicotyledons</taxon>
        <taxon>Gunneridae</taxon>
        <taxon>Pentapetalae</taxon>
        <taxon>rosids</taxon>
        <taxon>fabids</taxon>
        <taxon>Fabales</taxon>
        <taxon>Fabaceae</taxon>
        <taxon>Papilionoideae</taxon>
        <taxon>50 kb inversion clade</taxon>
        <taxon>NPAAA clade</taxon>
        <taxon>indigoferoid/millettioid clade</taxon>
        <taxon>Phaseoleae</taxon>
        <taxon>Glycine</taxon>
        <taxon>Glycine subgen. Soja</taxon>
    </lineage>
</organism>
<evidence type="ECO:0000313" key="2">
    <source>
        <dbReference type="Proteomes" id="UP000289340"/>
    </source>
</evidence>
<comment type="caution">
    <text evidence="1">The sequence shown here is derived from an EMBL/GenBank/DDBJ whole genome shotgun (WGS) entry which is preliminary data.</text>
</comment>
<protein>
    <submittedName>
        <fullName evidence="1">T-complex protein 1 subunit theta</fullName>
    </submittedName>
</protein>
<proteinExistence type="predicted"/>